<evidence type="ECO:0000256" key="1">
    <source>
        <dbReference type="SAM" id="Coils"/>
    </source>
</evidence>
<dbReference type="InterPro" id="IPR013922">
    <property type="entry name" value="Cyclin_PHO80-like"/>
</dbReference>
<name>A0A078AQ20_STYLE</name>
<protein>
    <submittedName>
        <fullName evidence="3">Cyclin-y-like protein</fullName>
    </submittedName>
</protein>
<dbReference type="Pfam" id="PF08613">
    <property type="entry name" value="Cyclin"/>
    <property type="match status" value="1"/>
</dbReference>
<reference evidence="3 4" key="1">
    <citation type="submission" date="2014-06" db="EMBL/GenBank/DDBJ databases">
        <authorList>
            <person name="Swart Estienne"/>
        </authorList>
    </citation>
    <scope>NUCLEOTIDE SEQUENCE [LARGE SCALE GENOMIC DNA]</scope>
    <source>
        <strain evidence="3 4">130c</strain>
    </source>
</reference>
<organism evidence="3 4">
    <name type="scientific">Stylonychia lemnae</name>
    <name type="common">Ciliate</name>
    <dbReference type="NCBI Taxonomy" id="5949"/>
    <lineage>
        <taxon>Eukaryota</taxon>
        <taxon>Sar</taxon>
        <taxon>Alveolata</taxon>
        <taxon>Ciliophora</taxon>
        <taxon>Intramacronucleata</taxon>
        <taxon>Spirotrichea</taxon>
        <taxon>Stichotrichia</taxon>
        <taxon>Sporadotrichida</taxon>
        <taxon>Oxytrichidae</taxon>
        <taxon>Stylonychinae</taxon>
        <taxon>Stylonychia</taxon>
    </lineage>
</organism>
<evidence type="ECO:0000256" key="2">
    <source>
        <dbReference type="SAM" id="MobiDB-lite"/>
    </source>
</evidence>
<feature type="region of interest" description="Disordered" evidence="2">
    <location>
        <begin position="573"/>
        <end position="595"/>
    </location>
</feature>
<dbReference type="GO" id="GO:0019901">
    <property type="term" value="F:protein kinase binding"/>
    <property type="evidence" value="ECO:0007669"/>
    <property type="project" value="InterPro"/>
</dbReference>
<dbReference type="Gene3D" id="1.10.472.10">
    <property type="entry name" value="Cyclin-like"/>
    <property type="match status" value="1"/>
</dbReference>
<dbReference type="Proteomes" id="UP000039865">
    <property type="component" value="Unassembled WGS sequence"/>
</dbReference>
<keyword evidence="4" id="KW-1185">Reference proteome</keyword>
<gene>
    <name evidence="3" type="primary">Contig16986.g18092</name>
    <name evidence="3" type="ORF">STYLEM_13323</name>
</gene>
<feature type="coiled-coil region" evidence="1">
    <location>
        <begin position="289"/>
        <end position="316"/>
    </location>
</feature>
<keyword evidence="1" id="KW-0175">Coiled coil</keyword>
<dbReference type="EMBL" id="CCKQ01012647">
    <property type="protein sequence ID" value="CDW84264.1"/>
    <property type="molecule type" value="Genomic_DNA"/>
</dbReference>
<dbReference type="InterPro" id="IPR036915">
    <property type="entry name" value="Cyclin-like_sf"/>
</dbReference>
<evidence type="ECO:0000313" key="3">
    <source>
        <dbReference type="EMBL" id="CDW84264.1"/>
    </source>
</evidence>
<dbReference type="OrthoDB" id="313313at2759"/>
<feature type="region of interest" description="Disordered" evidence="2">
    <location>
        <begin position="635"/>
        <end position="657"/>
    </location>
</feature>
<dbReference type="PANTHER" id="PTHR14248">
    <property type="entry name" value="CYCLIN Y, ISOFORM A"/>
    <property type="match status" value="1"/>
</dbReference>
<evidence type="ECO:0000313" key="4">
    <source>
        <dbReference type="Proteomes" id="UP000039865"/>
    </source>
</evidence>
<accession>A0A078AQ20</accession>
<proteinExistence type="predicted"/>
<dbReference type="SUPFAM" id="SSF47954">
    <property type="entry name" value="Cyclin-like"/>
    <property type="match status" value="1"/>
</dbReference>
<sequence length="697" mass="81503">MGESNSKQRADVPFNRLPSLVREWDKNNQENIDKYHQTIMQGSVLNSQNNMNTMSLLNPNSSMMRSQLQMKQSGFKVTTEGNNMIKNYLSNIFDEDGDSKEEIRESQKERLLQGSVRQGEDEEYTINEDDEAGDQGAETMELNINTYQDGAEDLTSLRKKRKSGARTEYDVMSNQLSSPRQVNNLRRKNELLQYLKSSSIVEEETKEIDDRSKYKKIYSSDVNKITSFQVKDLDQQRTESFRDNLDASEFKKYLAEQKKNTKKVPITQRLMSRKEIFGSSKKRKNGRLTKRTENKLKQEDLNIRKYELQQKAKERKQKLDKDNFLKITREQMMTNVCQIIFKHIEAAQKFIENPTEAAMLFHENNFTRHEWIIQTTSGYSSTMPLFLYSLEEIEYIEKPAAEGDLILFMRKIFEKMQLASECIIISLIYLEKVMINGGIEIRYCNWKPLLFAAILISSKFWEDINFWNVDYVEAIGLYHLKSINRMESQFVSLCDYNLFVSAELYTQYYMAVREINNPIYSAVQSNNMPTKHFNRFKGSDVEQQPPTQQHRFKRIDSQYGDQLQGQDELFKSESRINSSQYQRQSSVNESKKNQLPVLVTQNLGGTKGPQYPSVKVNVNQFKEEAQEILEESIEEKRKESIKQSKRRPSGGRELIKKYSEMRRVSGYSGKDFDIIQEEDISETTPLNKHQIVSPLIQ</sequence>
<dbReference type="AlphaFoldDB" id="A0A078AQ20"/>
<dbReference type="CDD" id="cd20540">
    <property type="entry name" value="CYCLIN_CCNY_like"/>
    <property type="match status" value="1"/>
</dbReference>
<feature type="compositionally biased region" description="Polar residues" evidence="2">
    <location>
        <begin position="575"/>
        <end position="588"/>
    </location>
</feature>
<dbReference type="InParanoid" id="A0A078AQ20"/>